<dbReference type="PROSITE" id="PS50850">
    <property type="entry name" value="MFS"/>
    <property type="match status" value="1"/>
</dbReference>
<organism evidence="11 12">
    <name type="scientific">Streptomyces cynarae</name>
    <dbReference type="NCBI Taxonomy" id="2981134"/>
    <lineage>
        <taxon>Bacteria</taxon>
        <taxon>Bacillati</taxon>
        <taxon>Actinomycetota</taxon>
        <taxon>Actinomycetes</taxon>
        <taxon>Kitasatosporales</taxon>
        <taxon>Streptomycetaceae</taxon>
        <taxon>Streptomyces</taxon>
    </lineage>
</organism>
<dbReference type="PANTHER" id="PTHR42718">
    <property type="entry name" value="MAJOR FACILITATOR SUPERFAMILY MULTIDRUG TRANSPORTER MFSC"/>
    <property type="match status" value="1"/>
</dbReference>
<evidence type="ECO:0000256" key="3">
    <source>
        <dbReference type="ARBA" id="ARBA00022475"/>
    </source>
</evidence>
<feature type="transmembrane region" description="Helical" evidence="9">
    <location>
        <begin position="217"/>
        <end position="235"/>
    </location>
</feature>
<comment type="subcellular location">
    <subcellularLocation>
        <location evidence="1">Cell membrane</location>
        <topology evidence="1">Multi-pass membrane protein</topology>
    </subcellularLocation>
</comment>
<dbReference type="Pfam" id="PF07690">
    <property type="entry name" value="MFS_1"/>
    <property type="match status" value="1"/>
</dbReference>
<feature type="transmembrane region" description="Helical" evidence="9">
    <location>
        <begin position="247"/>
        <end position="264"/>
    </location>
</feature>
<evidence type="ECO:0000313" key="11">
    <source>
        <dbReference type="EMBL" id="UXY21900.1"/>
    </source>
</evidence>
<evidence type="ECO:0000256" key="2">
    <source>
        <dbReference type="ARBA" id="ARBA00022448"/>
    </source>
</evidence>
<dbReference type="InterPro" id="IPR005829">
    <property type="entry name" value="Sugar_transporter_CS"/>
</dbReference>
<dbReference type="SUPFAM" id="SSF103473">
    <property type="entry name" value="MFS general substrate transporter"/>
    <property type="match status" value="1"/>
</dbReference>
<dbReference type="Pfam" id="PF13620">
    <property type="entry name" value="CarboxypepD_reg"/>
    <property type="match status" value="3"/>
</dbReference>
<feature type="compositionally biased region" description="Low complexity" evidence="8">
    <location>
        <begin position="493"/>
        <end position="510"/>
    </location>
</feature>
<protein>
    <submittedName>
        <fullName evidence="11">MFS transporter</fullName>
    </submittedName>
</protein>
<evidence type="ECO:0000256" key="8">
    <source>
        <dbReference type="SAM" id="MobiDB-lite"/>
    </source>
</evidence>
<dbReference type="EMBL" id="CP106793">
    <property type="protein sequence ID" value="UXY21900.1"/>
    <property type="molecule type" value="Genomic_DNA"/>
</dbReference>
<dbReference type="InterPro" id="IPR008969">
    <property type="entry name" value="CarboxyPept-like_regulatory"/>
</dbReference>
<evidence type="ECO:0000313" key="12">
    <source>
        <dbReference type="Proteomes" id="UP001061298"/>
    </source>
</evidence>
<dbReference type="RefSeq" id="WP_263232043.1">
    <property type="nucleotide sequence ID" value="NZ_CP106793.1"/>
</dbReference>
<name>A0ABY6E5L9_9ACTN</name>
<keyword evidence="3" id="KW-1003">Cell membrane</keyword>
<feature type="transmembrane region" description="Helical" evidence="9">
    <location>
        <begin position="27"/>
        <end position="47"/>
    </location>
</feature>
<dbReference type="InterPro" id="IPR013784">
    <property type="entry name" value="Carb-bd-like_fold"/>
</dbReference>
<evidence type="ECO:0000256" key="7">
    <source>
        <dbReference type="ARBA" id="ARBA00023251"/>
    </source>
</evidence>
<feature type="domain" description="Major facilitator superfamily (MFS) profile" evidence="10">
    <location>
        <begin position="29"/>
        <end position="487"/>
    </location>
</feature>
<keyword evidence="4 9" id="KW-0812">Transmembrane</keyword>
<keyword evidence="6 9" id="KW-0472">Membrane</keyword>
<gene>
    <name evidence="11" type="ORF">N8I84_26775</name>
</gene>
<keyword evidence="2" id="KW-0813">Transport</keyword>
<dbReference type="SUPFAM" id="SSF49464">
    <property type="entry name" value="Carboxypeptidase regulatory domain-like"/>
    <property type="match status" value="1"/>
</dbReference>
<dbReference type="Gene3D" id="2.60.40.1120">
    <property type="entry name" value="Carboxypeptidase-like, regulatory domain"/>
    <property type="match status" value="3"/>
</dbReference>
<feature type="transmembrane region" description="Helical" evidence="9">
    <location>
        <begin position="320"/>
        <end position="342"/>
    </location>
</feature>
<feature type="transmembrane region" description="Helical" evidence="9">
    <location>
        <begin position="67"/>
        <end position="84"/>
    </location>
</feature>
<feature type="transmembrane region" description="Helical" evidence="9">
    <location>
        <begin position="349"/>
        <end position="370"/>
    </location>
</feature>
<evidence type="ECO:0000256" key="1">
    <source>
        <dbReference type="ARBA" id="ARBA00004651"/>
    </source>
</evidence>
<feature type="transmembrane region" description="Helical" evidence="9">
    <location>
        <begin position="96"/>
        <end position="118"/>
    </location>
</feature>
<keyword evidence="5 9" id="KW-1133">Transmembrane helix</keyword>
<feature type="transmembrane region" description="Helical" evidence="9">
    <location>
        <begin position="285"/>
        <end position="308"/>
    </location>
</feature>
<evidence type="ECO:0000256" key="6">
    <source>
        <dbReference type="ARBA" id="ARBA00023136"/>
    </source>
</evidence>
<accession>A0ABY6E5L9</accession>
<dbReference type="Proteomes" id="UP001061298">
    <property type="component" value="Chromosome"/>
</dbReference>
<keyword evidence="7" id="KW-0046">Antibiotic resistance</keyword>
<proteinExistence type="predicted"/>
<feature type="region of interest" description="Disordered" evidence="8">
    <location>
        <begin position="1"/>
        <end position="20"/>
    </location>
</feature>
<dbReference type="InterPro" id="IPR036259">
    <property type="entry name" value="MFS_trans_sf"/>
</dbReference>
<feature type="compositionally biased region" description="Basic and acidic residues" evidence="8">
    <location>
        <begin position="516"/>
        <end position="525"/>
    </location>
</feature>
<dbReference type="SUPFAM" id="SSF49452">
    <property type="entry name" value="Starch-binding domain-like"/>
    <property type="match status" value="1"/>
</dbReference>
<dbReference type="SUPFAM" id="SSF49478">
    <property type="entry name" value="Cna protein B-type domain"/>
    <property type="match status" value="1"/>
</dbReference>
<feature type="region of interest" description="Disordered" evidence="8">
    <location>
        <begin position="493"/>
        <end position="541"/>
    </location>
</feature>
<feature type="transmembrane region" description="Helical" evidence="9">
    <location>
        <begin position="184"/>
        <end position="205"/>
    </location>
</feature>
<sequence length="795" mass="82484">MEFIQTEAAPATDSGRTHHHAQPKHRWWALGVIALAQLMVVLDATIVNIALPSAQQDLGFDNNGRQWIVTAYSLAFGSLLLLGGRLADLFGRKTTFIIGLVGFAAASALGGAANGFTMLVVARAIQGLFGALLAPAALSLLTTTFTDAKERARAFGVFGAIAGSGAAVGLVLGGLLTEYLNWRWTLYVNDVIAVFALVGAIVFISRSVPAQRPRLDIPGVILVSGGLFGVVYGFANAETHDWSNWMTWGFLAAGGVLLLAFFLWQARAKHPLLPLRVLADRNRGAALSTVLISSAGMFGVFLFLTYYLQATLGYSPVKNGVAFLPMVGALMVMAQLSTNVLVPKIGPKVIVPIGMLLAAGGMVWLTRLGLHSGYAAHVLPPLLLIGAGLGLSMPAAMSYATLGVQASDQGVASAAVNTTQQVGGSVSTALLNTLATSAATDYAKHHMTDPLVKVNAALHSYSTAYWWSAGFFVFAVLVTVLLFRRKATPQAAADTPAAPDAPEPLAVAAAGGTGGRDTDRPDFATDRPGFGTDRPETEIEFDGPGVIRGQVRDGAGTPLARAAITVLDPTGRQVARATSREDGSYAVDTSARGSLVLIGSAAGHQPQVATLSLNGAPIAYDLVMPAGTGTLSGTVGDTGGEALSGALVVVTDERGAVASSTTTGTDGAYRIVDLLPGDYAVTVTAPGRRPAASLVTVTTEGIHHDIELRPAVDVRGTIRTRDGRTVEDARVTLLDAEGNVVAARSTGPDGTYAFTDLSGDEYTVVASGYPPVVTPVKIDGGGRRQVDVSLGHEEA</sequence>
<evidence type="ECO:0000256" key="9">
    <source>
        <dbReference type="SAM" id="Phobius"/>
    </source>
</evidence>
<dbReference type="PANTHER" id="PTHR42718:SF46">
    <property type="entry name" value="BLR6921 PROTEIN"/>
    <property type="match status" value="1"/>
</dbReference>
<feature type="transmembrane region" description="Helical" evidence="9">
    <location>
        <begin position="124"/>
        <end position="142"/>
    </location>
</feature>
<feature type="transmembrane region" description="Helical" evidence="9">
    <location>
        <begin position="154"/>
        <end position="172"/>
    </location>
</feature>
<dbReference type="InterPro" id="IPR011701">
    <property type="entry name" value="MFS"/>
</dbReference>
<evidence type="ECO:0000256" key="5">
    <source>
        <dbReference type="ARBA" id="ARBA00022989"/>
    </source>
</evidence>
<evidence type="ECO:0000256" key="4">
    <source>
        <dbReference type="ARBA" id="ARBA00022692"/>
    </source>
</evidence>
<dbReference type="PROSITE" id="PS00216">
    <property type="entry name" value="SUGAR_TRANSPORT_1"/>
    <property type="match status" value="1"/>
</dbReference>
<reference evidence="11" key="1">
    <citation type="submission" date="2022-10" db="EMBL/GenBank/DDBJ databases">
        <authorList>
            <person name="Mo P."/>
        </authorList>
    </citation>
    <scope>NUCLEOTIDE SEQUENCE</scope>
    <source>
        <strain evidence="11">HUAS 13-4</strain>
    </source>
</reference>
<keyword evidence="12" id="KW-1185">Reference proteome</keyword>
<feature type="transmembrane region" description="Helical" evidence="9">
    <location>
        <begin position="464"/>
        <end position="483"/>
    </location>
</feature>
<dbReference type="Gene3D" id="1.20.1720.10">
    <property type="entry name" value="Multidrug resistance protein D"/>
    <property type="match status" value="2"/>
</dbReference>
<evidence type="ECO:0000259" key="10">
    <source>
        <dbReference type="PROSITE" id="PS50850"/>
    </source>
</evidence>
<dbReference type="InterPro" id="IPR020846">
    <property type="entry name" value="MFS_dom"/>
</dbReference>
<dbReference type="CDD" id="cd17321">
    <property type="entry name" value="MFS_MMR_MDR_like"/>
    <property type="match status" value="1"/>
</dbReference>